<keyword evidence="2" id="KW-1185">Reference proteome</keyword>
<reference evidence="1 2" key="1">
    <citation type="submission" date="2011-11" db="EMBL/GenBank/DDBJ databases">
        <title>Improved High-Quality Draft sequence of Beggiatoa alba B18lD.</title>
        <authorList>
            <consortium name="US DOE Joint Genome Institute"/>
            <person name="Lucas S."/>
            <person name="Han J."/>
            <person name="Lapidus A."/>
            <person name="Cheng J.-F."/>
            <person name="Goodwin L."/>
            <person name="Pitluck S."/>
            <person name="Peters L."/>
            <person name="Mikhailova N."/>
            <person name="Held B."/>
            <person name="Detter J.C."/>
            <person name="Han C."/>
            <person name="Tapia R."/>
            <person name="Land M."/>
            <person name="Hauser L."/>
            <person name="Kyrpides N."/>
            <person name="Ivanova N."/>
            <person name="Pagani I."/>
            <person name="Samuel K."/>
            <person name="Teske A."/>
            <person name="Mueller J."/>
            <person name="Woyke T."/>
        </authorList>
    </citation>
    <scope>NUCLEOTIDE SEQUENCE [LARGE SCALE GENOMIC DNA]</scope>
    <source>
        <strain evidence="1 2">B18LD</strain>
    </source>
</reference>
<name>I3CI95_9GAMM</name>
<dbReference type="OrthoDB" id="5625664at2"/>
<organism evidence="1 2">
    <name type="scientific">Beggiatoa alba B18LD</name>
    <dbReference type="NCBI Taxonomy" id="395493"/>
    <lineage>
        <taxon>Bacteria</taxon>
        <taxon>Pseudomonadati</taxon>
        <taxon>Pseudomonadota</taxon>
        <taxon>Gammaproteobacteria</taxon>
        <taxon>Thiotrichales</taxon>
        <taxon>Thiotrichaceae</taxon>
        <taxon>Beggiatoa</taxon>
    </lineage>
</organism>
<sequence>MPDFSHAMRPTFTAGLYQRLEKGEAINLVTPSIADGSRTLSDIQEISPNDKFLIIKVSLKAYRNDFNGFLIDIWQQLPKEQRGEKPQDFAQLVERLEAISVQKWLFIEAMQAIFDNELIDPLYNQRFLSSLNSLKNNRNYAVVGVSEQPLDRYTIFIDKSPKNASVLELKPLVLPLLSQVDIEAELQRHPDIVRHEQSIIREAVYKHPHAYDFLQFVIQRIENGERAGEEIENKLKVWGKDFNKKPFLTLRYIVGLRQKIVCWLREGQRWLLVPILGSALVWLFKLLF</sequence>
<dbReference type="Proteomes" id="UP000005744">
    <property type="component" value="Unassembled WGS sequence"/>
</dbReference>
<dbReference type="AlphaFoldDB" id="I3CI95"/>
<protein>
    <submittedName>
        <fullName evidence="1">Uncharacterized protein</fullName>
    </submittedName>
</protein>
<proteinExistence type="predicted"/>
<dbReference type="eggNOG" id="ENOG5032X5E">
    <property type="taxonomic scope" value="Bacteria"/>
</dbReference>
<evidence type="ECO:0000313" key="1">
    <source>
        <dbReference type="EMBL" id="EIJ43338.1"/>
    </source>
</evidence>
<dbReference type="RefSeq" id="WP_002690432.1">
    <property type="nucleotide sequence ID" value="NZ_JH600070.1"/>
</dbReference>
<dbReference type="STRING" id="395493.BegalDRAFT_2493"/>
<dbReference type="EMBL" id="JH600070">
    <property type="protein sequence ID" value="EIJ43338.1"/>
    <property type="molecule type" value="Genomic_DNA"/>
</dbReference>
<gene>
    <name evidence="1" type="ORF">BegalDRAFT_2493</name>
</gene>
<accession>I3CI95</accession>
<evidence type="ECO:0000313" key="2">
    <source>
        <dbReference type="Proteomes" id="UP000005744"/>
    </source>
</evidence>
<dbReference type="HOGENOM" id="CLU_084138_0_0_6"/>